<feature type="compositionally biased region" description="Low complexity" evidence="1">
    <location>
        <begin position="62"/>
        <end position="88"/>
    </location>
</feature>
<feature type="compositionally biased region" description="Gly residues" evidence="1">
    <location>
        <begin position="108"/>
        <end position="117"/>
    </location>
</feature>
<feature type="region of interest" description="Disordered" evidence="1">
    <location>
        <begin position="1"/>
        <end position="146"/>
    </location>
</feature>
<organism evidence="3 4">
    <name type="scientific">Macrostomum lignano</name>
    <dbReference type="NCBI Taxonomy" id="282301"/>
    <lineage>
        <taxon>Eukaryota</taxon>
        <taxon>Metazoa</taxon>
        <taxon>Spiralia</taxon>
        <taxon>Lophotrochozoa</taxon>
        <taxon>Platyhelminthes</taxon>
        <taxon>Rhabditophora</taxon>
        <taxon>Macrostomorpha</taxon>
        <taxon>Macrostomida</taxon>
        <taxon>Macrostomidae</taxon>
        <taxon>Macrostomum</taxon>
    </lineage>
</organism>
<keyword evidence="3" id="KW-1185">Reference proteome</keyword>
<feature type="domain" description="ISXO2-like transposase" evidence="2">
    <location>
        <begin position="1135"/>
        <end position="1265"/>
    </location>
</feature>
<dbReference type="PANTHER" id="PTHR47163">
    <property type="entry name" value="DDE_TNP_IS1595 DOMAIN-CONTAINING PROTEIN"/>
    <property type="match status" value="1"/>
</dbReference>
<feature type="compositionally biased region" description="Low complexity" evidence="1">
    <location>
        <begin position="834"/>
        <end position="980"/>
    </location>
</feature>
<reference evidence="4" key="1">
    <citation type="submission" date="2016-11" db="UniProtKB">
        <authorList>
            <consortium name="WormBaseParasite"/>
        </authorList>
    </citation>
    <scope>IDENTIFICATION</scope>
</reference>
<dbReference type="Pfam" id="PF12762">
    <property type="entry name" value="DDE_Tnp_IS1595"/>
    <property type="match status" value="1"/>
</dbReference>
<dbReference type="Proteomes" id="UP000095280">
    <property type="component" value="Unplaced"/>
</dbReference>
<evidence type="ECO:0000256" key="1">
    <source>
        <dbReference type="SAM" id="MobiDB-lite"/>
    </source>
</evidence>
<proteinExistence type="predicted"/>
<feature type="region of interest" description="Disordered" evidence="1">
    <location>
        <begin position="596"/>
        <end position="630"/>
    </location>
</feature>
<feature type="compositionally biased region" description="Basic and acidic residues" evidence="1">
    <location>
        <begin position="11"/>
        <end position="21"/>
    </location>
</feature>
<dbReference type="WBParaSite" id="maker-uti_cns_0016911-snap-gene-0.6-mRNA-1">
    <property type="protein sequence ID" value="maker-uti_cns_0016911-snap-gene-0.6-mRNA-1"/>
    <property type="gene ID" value="maker-uti_cns_0016911-snap-gene-0.6"/>
</dbReference>
<evidence type="ECO:0000259" key="2">
    <source>
        <dbReference type="SMART" id="SM01126"/>
    </source>
</evidence>
<protein>
    <submittedName>
        <fullName evidence="4">DDE_Tnp_IS1595 domain-containing protein</fullName>
    </submittedName>
</protein>
<feature type="compositionally biased region" description="Basic and acidic residues" evidence="1">
    <location>
        <begin position="1373"/>
        <end position="1385"/>
    </location>
</feature>
<feature type="region of interest" description="Disordered" evidence="1">
    <location>
        <begin position="834"/>
        <end position="982"/>
    </location>
</feature>
<feature type="compositionally biased region" description="Basic and acidic residues" evidence="1">
    <location>
        <begin position="783"/>
        <end position="797"/>
    </location>
</feature>
<sequence>RANPGVPNRTHKGDELVHNDVPHSLSRYEPGPYSLASPVQPAVLQAEARRQQQGLAGGLGAGTEAEAAASQSSGVEQQQEQRQAAEAGRQARHGPELPAQPVPLRPAAGGGTEGCCRGGQQAEQQRAEAHQAQPGDAGGDSPADAPIVDVDSRRQVVQSVLLSFSAAVDVGDSVVVVEVADDCRLLTTAAATVAAADEATTAGSPATEAAAAAAARAATIAGFKDGRRAQAKVCGGRSCGGRAKQPRGVEVLDQLDPLAGLAGEGGDAGLQGFGLAVQPALVGVGLRHPAVQPVHQSRCQGRYTGCHLGTAGVLGSPTLRLQALLNFPNAEERPRFKLNNLSRLECGTGSGSGGSSGHGCRPGVAAGADAGVAVLPLGAGGRRLLQLIGQRAPSTCKWRDELGTYTSMQRGQYTFTVASPGMSDRPAEDTAADSKVAQHPLGHHLRHALDGHDEAHVNQAVQQLGTPLQSLQLRVVAGQVQLFRAIKQELHGPMKNSLPGRSQNSAIQFAAALAGLSLSTIRIGGRRAEGLRRLYLTANSSLSDSVAAFLYSSGLIQTGPAATAAADKPRPTEAPAGEPPSSVRTAAARLGLADVHGRAGHTGKGGPQSGQQARTGGQERHAEEAVSDGPAAGVHVQPVADDVRPVIGPPCDEVQEQQGSRVHSIWDPSAAATFDLLGQLSLGLGLGPTGDEAAGRVEYKAHQPGWKQEISAAPIGVANQDVIIAVATARDGNATARNVANCLACQAQNPTNNSQDPEQPTLLAGVERSVANHSDRSANQSHNARDRDYGGGMNQDRDAHNASFANVSGFVAVAAQDAPVPSFDALVPDAPAPASDALVSDAPAPASDALARDAPAPASDAPAPASDALVPDAPAPASDALVPDAPAPASDALVPDAPAPASDDLVLDAPAPASDALVPDAPAPASDALVPDAPAPASDALVPDAPAPASDAPVPDAPAPASDAPVPDAPAPASDAPAPSDAHDPAVLVPASDVPALAFPAMAGCLSTLTAIVPPAEIRPMTDLCDLPFMKIRDLAILTADMQSVMRWLAKYRLLPNERQCHNDNCPMTPRMWLQRCQGDHYLTQLVDFLYWWALKTPMKDTMQQCDLTAWATAVDWANFCHDVYAQVLINHPMQLGGPNVEIEMDKSKFFHRKYHVGNYHEGHWVLGMVKRNSNKCMIVIVLDRRAQTLLPIMQQYIMPGSRVLTDGWQAYNGLAVPSYAHATVNHRLHFVDPQDPTVHTNTIEGTWAHSKAKLRAMHACTRQAMRCSSPSNALFKSHLQEYLPVVPAVPRRATLWQLPVLARFDRVHGLADVGREAQQSSIGRIQDFIPACSSDGLSLKAVEDGLGRSSEDEEGGEGALSGFRVSAGEGDAVSKSEGSDRDTGETSAPAARDDKTVFLLDLAVKDVIERNDEDERGECPLAGRQSWWRSHLCDSRGAEQELWCYYIHRRLSVLSYADDLALLSSTVEGAQRQLDKLVAVAASVGLVVNMQKTVVLCVPDDIKAEILCRGADGQATELPRCQQFVYLGGLVPGVRKDLRRRRGLAWAAFRSEGSPARAALFQAVIETVLLYNAETWTLTESLEQQVDAAHAGLLHAAFKIGYERVTNTALTAWSVQATCCAVGDSSWQATSSALSRTAQVQEVLLLTLHRRRQARTRRFVDCLLADAGAPDSDGGMAFIRDLALKLIFFSAELKAALHNLDGWPTEDLNDSLFGDAEARRQLTKPYFAIEKRRSQKAAKQPHNDWLGCFYHPIGCFDKRLLSQAGWAYASVLLRFDTEFEGAKAAPPPSPAGAALQFAQAVPGGRKLLRPLAASLECSRTSSSTRLGSTAFSHRPPAFNAEPTMKPSAAVHRPAKSLALAPLPTNTGSDWPAAAASATSAGTVGQPVARPVTTRASAKKNLAARQVSARRSAAQDCVRPSSPMWANTKPSARTKSRSVALATASAARLQPERICTPSGVLGRRRLVSMATVVIETLSSGPASSARWSPSNSRAHRLLHGLLNQPRMRVPVPMRGQGRSHVHHADDGLDALAEQSLQPVRSRSHAVSLESELSVAARRMIKRAGGLRRLLEFAGVQRQLLRLRQQGSWSVVTDARAPSLQSRFLGLISAAGFRPLRRAAAVVKSPGLTAGRKDPGVEGGPRPLSLAGGLNWLSSWAVLQGGDEWLQGLTNGLTAHPLVLIGRHCIELGLREHEGADAVRVPVQVVARGWRLQSAAAAASGQLFVRQVHHLVSFSLSNDTTCFIQWAPLAGLSWCTCTLPGSCGSLLPAVRWWGWLAALNLSDVRIEQLELPELLLLLLKELGSLGGFGCRHRSASDAPAGLSSAASAASYPSNVNSERRCRARTVIVIGYLGLPGTRHAFGFGQSRACFGLRKTAEFACARSRCKALSFCFWELQK</sequence>
<feature type="region of interest" description="Disordered" evidence="1">
    <location>
        <begin position="1910"/>
        <end position="1934"/>
    </location>
</feature>
<feature type="compositionally biased region" description="Polar residues" evidence="1">
    <location>
        <begin position="1924"/>
        <end position="1933"/>
    </location>
</feature>
<feature type="region of interest" description="Disordered" evidence="1">
    <location>
        <begin position="771"/>
        <end position="797"/>
    </location>
</feature>
<feature type="region of interest" description="Disordered" evidence="1">
    <location>
        <begin position="1345"/>
        <end position="1391"/>
    </location>
</feature>
<evidence type="ECO:0000313" key="4">
    <source>
        <dbReference type="WBParaSite" id="maker-uti_cns_0016911-snap-gene-0.6-mRNA-1"/>
    </source>
</evidence>
<dbReference type="PANTHER" id="PTHR47163:SF2">
    <property type="entry name" value="SI:DKEY-17M8.2"/>
    <property type="match status" value="1"/>
</dbReference>
<name>A0A1I8IUL4_9PLAT</name>
<dbReference type="InterPro" id="IPR024445">
    <property type="entry name" value="Tnp_ISXO2-like"/>
</dbReference>
<dbReference type="InterPro" id="IPR053164">
    <property type="entry name" value="IS1016-like_transposase"/>
</dbReference>
<feature type="region of interest" description="Disordered" evidence="1">
    <location>
        <begin position="562"/>
        <end position="583"/>
    </location>
</feature>
<accession>A0A1I8IUL4</accession>
<dbReference type="SMART" id="SM01126">
    <property type="entry name" value="DDE_Tnp_IS1595"/>
    <property type="match status" value="1"/>
</dbReference>
<evidence type="ECO:0000313" key="3">
    <source>
        <dbReference type="Proteomes" id="UP000095280"/>
    </source>
</evidence>